<dbReference type="InterPro" id="IPR036526">
    <property type="entry name" value="C-N_Hydrolase_sf"/>
</dbReference>
<gene>
    <name evidence="3" type="ORF">SAMN05661093_00164</name>
</gene>
<dbReference type="GO" id="GO:0033388">
    <property type="term" value="P:putrescine biosynthetic process from arginine"/>
    <property type="evidence" value="ECO:0007669"/>
    <property type="project" value="TreeGrafter"/>
</dbReference>
<dbReference type="CDD" id="cd07576">
    <property type="entry name" value="R-amidase_like"/>
    <property type="match status" value="1"/>
</dbReference>
<dbReference type="PANTHER" id="PTHR43674">
    <property type="entry name" value="NITRILASE C965.09-RELATED"/>
    <property type="match status" value="1"/>
</dbReference>
<organism evidence="3 4">
    <name type="scientific">Kibdelosporangium aridum</name>
    <dbReference type="NCBI Taxonomy" id="2030"/>
    <lineage>
        <taxon>Bacteria</taxon>
        <taxon>Bacillati</taxon>
        <taxon>Actinomycetota</taxon>
        <taxon>Actinomycetes</taxon>
        <taxon>Pseudonocardiales</taxon>
        <taxon>Pseudonocardiaceae</taxon>
        <taxon>Kibdelosporangium</taxon>
    </lineage>
</organism>
<feature type="domain" description="CN hydrolase" evidence="2">
    <location>
        <begin position="1"/>
        <end position="238"/>
    </location>
</feature>
<evidence type="ECO:0000259" key="2">
    <source>
        <dbReference type="PROSITE" id="PS50263"/>
    </source>
</evidence>
<keyword evidence="4" id="KW-1185">Reference proteome</keyword>
<evidence type="ECO:0000313" key="3">
    <source>
        <dbReference type="EMBL" id="SMC48951.1"/>
    </source>
</evidence>
<dbReference type="PROSITE" id="PS50263">
    <property type="entry name" value="CN_HYDROLASE"/>
    <property type="match status" value="1"/>
</dbReference>
<dbReference type="Gene3D" id="3.60.110.10">
    <property type="entry name" value="Carbon-nitrogen hydrolase"/>
    <property type="match status" value="1"/>
</dbReference>
<reference evidence="3 4" key="1">
    <citation type="submission" date="2017-04" db="EMBL/GenBank/DDBJ databases">
        <authorList>
            <person name="Afonso C.L."/>
            <person name="Miller P.J."/>
            <person name="Scott M.A."/>
            <person name="Spackman E."/>
            <person name="Goraichik I."/>
            <person name="Dimitrov K.M."/>
            <person name="Suarez D.L."/>
            <person name="Swayne D.E."/>
        </authorList>
    </citation>
    <scope>NUCLEOTIDE SEQUENCE [LARGE SCALE GENOMIC DNA]</scope>
    <source>
        <strain evidence="3 4">DSM 43828</strain>
    </source>
</reference>
<accession>A0A1W1ZLP0</accession>
<evidence type="ECO:0000313" key="4">
    <source>
        <dbReference type="Proteomes" id="UP000192674"/>
    </source>
</evidence>
<proteinExistence type="predicted"/>
<dbReference type="GO" id="GO:0050126">
    <property type="term" value="F:N-carbamoylputrescine amidase activity"/>
    <property type="evidence" value="ECO:0007669"/>
    <property type="project" value="TreeGrafter"/>
</dbReference>
<dbReference type="EMBL" id="FWXV01000001">
    <property type="protein sequence ID" value="SMC48951.1"/>
    <property type="molecule type" value="Genomic_DNA"/>
</dbReference>
<evidence type="ECO:0000256" key="1">
    <source>
        <dbReference type="ARBA" id="ARBA00022801"/>
    </source>
</evidence>
<dbReference type="SUPFAM" id="SSF56317">
    <property type="entry name" value="Carbon-nitrogen hydrolase"/>
    <property type="match status" value="1"/>
</dbReference>
<dbReference type="InterPro" id="IPR050345">
    <property type="entry name" value="Aliph_Amidase/BUP"/>
</dbReference>
<dbReference type="PANTHER" id="PTHR43674:SF2">
    <property type="entry name" value="BETA-UREIDOPROPIONASE"/>
    <property type="match status" value="1"/>
</dbReference>
<name>A0A1W1ZLP0_KIBAR</name>
<dbReference type="AlphaFoldDB" id="A0A1W1ZLP0"/>
<protein>
    <submittedName>
        <fullName evidence="3">Predicted amidohydrolase</fullName>
    </submittedName>
</protein>
<dbReference type="RefSeq" id="WP_084424152.1">
    <property type="nucleotide sequence ID" value="NZ_FWXV01000001.1"/>
</dbReference>
<keyword evidence="1 3" id="KW-0378">Hydrolase</keyword>
<dbReference type="InterPro" id="IPR044083">
    <property type="entry name" value="RamA-like"/>
</dbReference>
<dbReference type="OrthoDB" id="4008466at2"/>
<sequence length="273" mass="29415">MIIACWQATPHRGQRAAPLDRIARVAERAAAAGADLLVTPELSTTGYQSTPAETVSGAEPLDGPINQAMADIAARAGIAIVYGWPERTPAGLHNSVQLVDATGRSLAVYRKTHLYGAMEHAVFVPGNQAVVQAKIGDLVVGLLVCFDVEFPETVRAHALSGTDLLVVPTALESPWEFVARAVVPVRAFESQLYVCYANWVGRDGQRHFCGMSQIAWPDGTSEQASPVEDQLLVVNVDRETLHAARAATPYLRDRRPGLYGRLLGPTTDREVAL</sequence>
<dbReference type="Pfam" id="PF00795">
    <property type="entry name" value="CN_hydrolase"/>
    <property type="match status" value="1"/>
</dbReference>
<dbReference type="Proteomes" id="UP000192674">
    <property type="component" value="Unassembled WGS sequence"/>
</dbReference>
<dbReference type="InterPro" id="IPR003010">
    <property type="entry name" value="C-N_Hydrolase"/>
</dbReference>